<dbReference type="InterPro" id="IPR020970">
    <property type="entry name" value="Bacteriocin_IIc"/>
</dbReference>
<evidence type="ECO:0000256" key="1">
    <source>
        <dbReference type="SAM" id="Phobius"/>
    </source>
</evidence>
<protein>
    <submittedName>
        <fullName evidence="2">Butyrivibriocin AR10</fullName>
    </submittedName>
</protein>
<dbReference type="TCDB" id="1.C.83.1.2">
    <property type="family name" value="the gassericin (gassericin) family"/>
</dbReference>
<dbReference type="AlphaFoldDB" id="Q9ZGP5"/>
<name>Q9ZGP5_BUTFI</name>
<proteinExistence type="predicted"/>
<keyword evidence="1" id="KW-0812">Transmembrane</keyword>
<dbReference type="Pfam" id="PF12173">
    <property type="entry name" value="BacteriocIIc_cy"/>
    <property type="match status" value="1"/>
</dbReference>
<accession>Q9ZGP5</accession>
<feature type="transmembrane region" description="Helical" evidence="1">
    <location>
        <begin position="6"/>
        <end position="27"/>
    </location>
</feature>
<evidence type="ECO:0000313" key="2">
    <source>
        <dbReference type="EMBL" id="AAC69560.1"/>
    </source>
</evidence>
<sequence>MSKKQIMSNCISIALLIALIPNIYFIADKMGIQLAPAWYQDIVNWVSAGGTLTTGFAIIVGVTVPAWIAEAAAAFGIASA</sequence>
<reference evidence="2" key="1">
    <citation type="journal article" date="2003" name="Can. J. Microbiol.">
        <title>Butyrivibriocin AR10, a new cyclic bacteriocin produced by the ruminal anaerobe Butyrivibrio fibrisolvens AR10: characterization of the gene and peptide.</title>
        <authorList>
            <person name="Kalmokoff M.L."/>
            <person name="Cyr T.D."/>
            <person name="Hefford M.A."/>
            <person name="Whitford M.F."/>
            <person name="Teather R.M."/>
        </authorList>
    </citation>
    <scope>NUCLEOTIDE SEQUENCE</scope>
    <source>
        <strain evidence="2">AR10</strain>
    </source>
</reference>
<keyword evidence="1" id="KW-1133">Transmembrane helix</keyword>
<dbReference type="EMBL" id="AF076529">
    <property type="protein sequence ID" value="AAC69560.1"/>
    <property type="molecule type" value="Genomic_DNA"/>
</dbReference>
<keyword evidence="1" id="KW-0472">Membrane</keyword>
<organism evidence="2">
    <name type="scientific">Butyrivibrio fibrisolvens</name>
    <dbReference type="NCBI Taxonomy" id="831"/>
    <lineage>
        <taxon>Bacteria</taxon>
        <taxon>Bacillati</taxon>
        <taxon>Bacillota</taxon>
        <taxon>Clostridia</taxon>
        <taxon>Lachnospirales</taxon>
        <taxon>Lachnospiraceae</taxon>
        <taxon>Butyrivibrio</taxon>
    </lineage>
</organism>
<gene>
    <name evidence="2" type="primary">bviA</name>
</gene>